<accession>A0A8D8R536</accession>
<feature type="compositionally biased region" description="Polar residues" evidence="1">
    <location>
        <begin position="54"/>
        <end position="64"/>
    </location>
</feature>
<evidence type="ECO:0000313" key="3">
    <source>
        <dbReference type="EMBL" id="CAG6643050.1"/>
    </source>
</evidence>
<dbReference type="EMBL" id="HBUF01125283">
    <property type="protein sequence ID" value="CAG6643050.1"/>
    <property type="molecule type" value="Transcribed_RNA"/>
</dbReference>
<dbReference type="EMBL" id="HBUF01125282">
    <property type="protein sequence ID" value="CAG6643048.1"/>
    <property type="molecule type" value="Transcribed_RNA"/>
</dbReference>
<feature type="region of interest" description="Disordered" evidence="1">
    <location>
        <begin position="54"/>
        <end position="78"/>
    </location>
</feature>
<organism evidence="3">
    <name type="scientific">Cacopsylla melanoneura</name>
    <dbReference type="NCBI Taxonomy" id="428564"/>
    <lineage>
        <taxon>Eukaryota</taxon>
        <taxon>Metazoa</taxon>
        <taxon>Ecdysozoa</taxon>
        <taxon>Arthropoda</taxon>
        <taxon>Hexapoda</taxon>
        <taxon>Insecta</taxon>
        <taxon>Pterygota</taxon>
        <taxon>Neoptera</taxon>
        <taxon>Paraneoptera</taxon>
        <taxon>Hemiptera</taxon>
        <taxon>Sternorrhyncha</taxon>
        <taxon>Psylloidea</taxon>
        <taxon>Psyllidae</taxon>
        <taxon>Psyllinae</taxon>
        <taxon>Cacopsylla</taxon>
    </lineage>
</organism>
<protein>
    <recommendedName>
        <fullName evidence="4">Secreted protein</fullName>
    </recommendedName>
</protein>
<dbReference type="EMBL" id="HBUF01125280">
    <property type="protein sequence ID" value="CAG6643044.1"/>
    <property type="molecule type" value="Transcribed_RNA"/>
</dbReference>
<dbReference type="EMBL" id="HBUF01125281">
    <property type="protein sequence ID" value="CAG6643046.1"/>
    <property type="molecule type" value="Transcribed_RNA"/>
</dbReference>
<feature type="signal peptide" evidence="2">
    <location>
        <begin position="1"/>
        <end position="32"/>
    </location>
</feature>
<proteinExistence type="predicted"/>
<evidence type="ECO:0008006" key="4">
    <source>
        <dbReference type="Google" id="ProtNLM"/>
    </source>
</evidence>
<evidence type="ECO:0000256" key="2">
    <source>
        <dbReference type="SAM" id="SignalP"/>
    </source>
</evidence>
<dbReference type="AlphaFoldDB" id="A0A8D8R536"/>
<keyword evidence="2" id="KW-0732">Signal</keyword>
<feature type="chain" id="PRO_5036261838" description="Secreted protein" evidence="2">
    <location>
        <begin position="33"/>
        <end position="99"/>
    </location>
</feature>
<sequence length="99" mass="10946">MCVISTSKIYLRGDNLLLLLFNVSATLSLAKGGDNACGILFPLRNHLNASLTIKDQTQNSSKPTSVVKRRTRNQEAGVRVPPCDSHNIIKILIIIRYLI</sequence>
<name>A0A8D8R536_9HEMI</name>
<evidence type="ECO:0000256" key="1">
    <source>
        <dbReference type="SAM" id="MobiDB-lite"/>
    </source>
</evidence>
<reference evidence="3" key="1">
    <citation type="submission" date="2021-05" db="EMBL/GenBank/DDBJ databases">
        <authorList>
            <person name="Alioto T."/>
            <person name="Alioto T."/>
            <person name="Gomez Garrido J."/>
        </authorList>
    </citation>
    <scope>NUCLEOTIDE SEQUENCE</scope>
</reference>